<dbReference type="InterPro" id="IPR038109">
    <property type="entry name" value="DNA_bind_recomb_sf"/>
</dbReference>
<sequence length="311" mass="35710">MGAKSYVLNLSENVRRSLDYKRRNGEWGGKAPLGYLNARDANNRATIIRDPERAFLIRMLFEEYAKGCYSISGDLVRMAREWELRNKTPKGGFLSASQIQHILMNPFYCGEMRVKGKFYSHIYEPLIGRDLFDRCEAVRLGKLRRTTTHYSENPFVFRGLITCGVSGRTVTSDLKKGKHIYLNCRDPANPAKKLFVPEGGVLAQIKAVFRSIQVPERLLDALLVHMKASHEAENHFHCETITGLRKEHDHVRERLAVLLDVRLDQSITQDEYDKKAREMKVRQTEIAVQIEQHQDGDDTFRTTLESLISVA</sequence>
<dbReference type="PANTHER" id="PTHR30461">
    <property type="entry name" value="DNA-INVERTASE FROM LAMBDOID PROPHAGE"/>
    <property type="match status" value="1"/>
</dbReference>
<dbReference type="PROSITE" id="PS51737">
    <property type="entry name" value="RECOMBINASE_DNA_BIND"/>
    <property type="match status" value="1"/>
</dbReference>
<organism evidence="4">
    <name type="scientific">hydrothermal vent metagenome</name>
    <dbReference type="NCBI Taxonomy" id="652676"/>
    <lineage>
        <taxon>unclassified sequences</taxon>
        <taxon>metagenomes</taxon>
        <taxon>ecological metagenomes</taxon>
    </lineage>
</organism>
<dbReference type="PANTHER" id="PTHR30461:SF2">
    <property type="entry name" value="SERINE RECOMBINASE PINE-RELATED"/>
    <property type="match status" value="1"/>
</dbReference>
<protein>
    <recommendedName>
        <fullName evidence="3">Recombinase domain-containing protein</fullName>
    </recommendedName>
</protein>
<gene>
    <name evidence="4" type="ORF">MNBD_ALPHA09-299</name>
</gene>
<dbReference type="Gene3D" id="3.90.1750.20">
    <property type="entry name" value="Putative Large Serine Recombinase, Chain B, Domain 2"/>
    <property type="match status" value="1"/>
</dbReference>
<dbReference type="InterPro" id="IPR011109">
    <property type="entry name" value="DNA_bind_recombinase_dom"/>
</dbReference>
<dbReference type="GO" id="GO:0003677">
    <property type="term" value="F:DNA binding"/>
    <property type="evidence" value="ECO:0007669"/>
    <property type="project" value="UniProtKB-KW"/>
</dbReference>
<name>A0A3B0TIN1_9ZZZZ</name>
<keyword evidence="2" id="KW-0233">DNA recombination</keyword>
<dbReference type="AlphaFoldDB" id="A0A3B0TIN1"/>
<keyword evidence="1" id="KW-0238">DNA-binding</keyword>
<evidence type="ECO:0000256" key="2">
    <source>
        <dbReference type="ARBA" id="ARBA00023172"/>
    </source>
</evidence>
<dbReference type="Pfam" id="PF07508">
    <property type="entry name" value="Recombinase"/>
    <property type="match status" value="1"/>
</dbReference>
<proteinExistence type="predicted"/>
<evidence type="ECO:0000256" key="1">
    <source>
        <dbReference type="ARBA" id="ARBA00023125"/>
    </source>
</evidence>
<feature type="domain" description="Recombinase" evidence="3">
    <location>
        <begin position="32"/>
        <end position="146"/>
    </location>
</feature>
<dbReference type="InterPro" id="IPR050639">
    <property type="entry name" value="SSR_resolvase"/>
</dbReference>
<evidence type="ECO:0000259" key="3">
    <source>
        <dbReference type="PROSITE" id="PS51737"/>
    </source>
</evidence>
<accession>A0A3B0TIN1</accession>
<reference evidence="4" key="1">
    <citation type="submission" date="2018-06" db="EMBL/GenBank/DDBJ databases">
        <authorList>
            <person name="Zhirakovskaya E."/>
        </authorList>
    </citation>
    <scope>NUCLEOTIDE SEQUENCE</scope>
</reference>
<dbReference type="GO" id="GO:0000150">
    <property type="term" value="F:DNA strand exchange activity"/>
    <property type="evidence" value="ECO:0007669"/>
    <property type="project" value="InterPro"/>
</dbReference>
<evidence type="ECO:0000313" key="4">
    <source>
        <dbReference type="EMBL" id="VAW13157.1"/>
    </source>
</evidence>
<dbReference type="EMBL" id="UOEM01000059">
    <property type="protein sequence ID" value="VAW13157.1"/>
    <property type="molecule type" value="Genomic_DNA"/>
</dbReference>